<evidence type="ECO:0000313" key="2">
    <source>
        <dbReference type="EMBL" id="NHB92131.1"/>
    </source>
</evidence>
<accession>A0A7X5TFW0</accession>
<gene>
    <name evidence="2" type="ORF">C5469_08210</name>
</gene>
<keyword evidence="3" id="KW-1185">Reference proteome</keyword>
<comment type="caution">
    <text evidence="2">The sequence shown here is derived from an EMBL/GenBank/DDBJ whole genome shotgun (WGS) entry which is preliminary data.</text>
</comment>
<protein>
    <submittedName>
        <fullName evidence="2">Uncharacterized protein</fullName>
    </submittedName>
</protein>
<dbReference type="RefSeq" id="WP_166304761.1">
    <property type="nucleotide sequence ID" value="NZ_CAWPIB010000007.1"/>
</dbReference>
<dbReference type="Proteomes" id="UP000591844">
    <property type="component" value="Unassembled WGS sequence"/>
</dbReference>
<sequence length="83" mass="9410">MMITFLANPYVTAFGYLIGVVSGIIAIVQTFRVSKKEKEIQKLHIEINNKINSKTTNNNQVHQGERSQYFQDNNGPVNIDNRG</sequence>
<feature type="transmembrane region" description="Helical" evidence="1">
    <location>
        <begin position="6"/>
        <end position="28"/>
    </location>
</feature>
<keyword evidence="1" id="KW-0472">Membrane</keyword>
<organism evidence="2 3">
    <name type="scientific">Photorhabdus cinerea</name>
    <dbReference type="NCBI Taxonomy" id="471575"/>
    <lineage>
        <taxon>Bacteria</taxon>
        <taxon>Pseudomonadati</taxon>
        <taxon>Pseudomonadota</taxon>
        <taxon>Gammaproteobacteria</taxon>
        <taxon>Enterobacterales</taxon>
        <taxon>Morganellaceae</taxon>
        <taxon>Photorhabdus</taxon>
    </lineage>
</organism>
<keyword evidence="1" id="KW-1133">Transmembrane helix</keyword>
<evidence type="ECO:0000256" key="1">
    <source>
        <dbReference type="SAM" id="Phobius"/>
    </source>
</evidence>
<dbReference type="EMBL" id="PUJW01000007">
    <property type="protein sequence ID" value="NHB92131.1"/>
    <property type="molecule type" value="Genomic_DNA"/>
</dbReference>
<reference evidence="2 3" key="1">
    <citation type="submission" date="2018-02" db="EMBL/GenBank/DDBJ databases">
        <authorList>
            <person name="Machado R.A."/>
        </authorList>
    </citation>
    <scope>NUCLEOTIDE SEQUENCE [LARGE SCALE GENOMIC DNA]</scope>
    <source>
        <strain evidence="2 3">DSM 19724</strain>
    </source>
</reference>
<name>A0A7X5TFW0_9GAMM</name>
<keyword evidence="1" id="KW-0812">Transmembrane</keyword>
<proteinExistence type="predicted"/>
<evidence type="ECO:0000313" key="3">
    <source>
        <dbReference type="Proteomes" id="UP000591844"/>
    </source>
</evidence>
<dbReference type="AlphaFoldDB" id="A0A7X5TFW0"/>